<evidence type="ECO:0000256" key="12">
    <source>
        <dbReference type="ARBA" id="ARBA00022917"/>
    </source>
</evidence>
<dbReference type="AlphaFoldDB" id="A0AAD3TB62"/>
<dbReference type="NCBIfam" id="TIGR00471">
    <property type="entry name" value="pheT_arch"/>
    <property type="match status" value="1"/>
</dbReference>
<evidence type="ECO:0000256" key="14">
    <source>
        <dbReference type="ARBA" id="ARBA00033189"/>
    </source>
</evidence>
<evidence type="ECO:0000256" key="11">
    <source>
        <dbReference type="ARBA" id="ARBA00022842"/>
    </source>
</evidence>
<comment type="catalytic activity">
    <reaction evidence="15">
        <text>tRNA(Phe) + L-phenylalanine + ATP = L-phenylalanyl-tRNA(Phe) + AMP + diphosphate + H(+)</text>
        <dbReference type="Rhea" id="RHEA:19413"/>
        <dbReference type="Rhea" id="RHEA-COMP:9668"/>
        <dbReference type="Rhea" id="RHEA-COMP:9699"/>
        <dbReference type="ChEBI" id="CHEBI:15378"/>
        <dbReference type="ChEBI" id="CHEBI:30616"/>
        <dbReference type="ChEBI" id="CHEBI:33019"/>
        <dbReference type="ChEBI" id="CHEBI:58095"/>
        <dbReference type="ChEBI" id="CHEBI:78442"/>
        <dbReference type="ChEBI" id="CHEBI:78531"/>
        <dbReference type="ChEBI" id="CHEBI:456215"/>
        <dbReference type="EC" id="6.1.1.20"/>
    </reaction>
</comment>
<evidence type="ECO:0000256" key="15">
    <source>
        <dbReference type="ARBA" id="ARBA00049255"/>
    </source>
</evidence>
<dbReference type="GO" id="GO:0005524">
    <property type="term" value="F:ATP binding"/>
    <property type="evidence" value="ECO:0007669"/>
    <property type="project" value="UniProtKB-KW"/>
</dbReference>
<comment type="similarity">
    <text evidence="3">Belongs to the phenylalanyl-tRNA synthetase beta subunit family. Type 2 subfamily.</text>
</comment>
<evidence type="ECO:0000256" key="13">
    <source>
        <dbReference type="ARBA" id="ARBA00023146"/>
    </source>
</evidence>
<feature type="domain" description="B5" evidence="16">
    <location>
        <begin position="357"/>
        <end position="437"/>
    </location>
</feature>
<dbReference type="FunFam" id="3.30.930.10:FF:000059">
    <property type="entry name" value="phenylalanine--tRNA ligase beta subunit"/>
    <property type="match status" value="1"/>
</dbReference>
<evidence type="ECO:0000256" key="8">
    <source>
        <dbReference type="ARBA" id="ARBA00022723"/>
    </source>
</evidence>
<accession>A0AAD3TB62</accession>
<evidence type="ECO:0000256" key="7">
    <source>
        <dbReference type="ARBA" id="ARBA00022598"/>
    </source>
</evidence>
<evidence type="ECO:0000256" key="5">
    <source>
        <dbReference type="ARBA" id="ARBA00012814"/>
    </source>
</evidence>
<comment type="subcellular location">
    <subcellularLocation>
        <location evidence="2">Cytoplasm</location>
    </subcellularLocation>
</comment>
<keyword evidence="13" id="KW-0030">Aminoacyl-tRNA synthetase</keyword>
<evidence type="ECO:0000256" key="9">
    <source>
        <dbReference type="ARBA" id="ARBA00022741"/>
    </source>
</evidence>
<protein>
    <recommendedName>
        <fullName evidence="5">phenylalanine--tRNA ligase</fullName>
        <ecNumber evidence="5">6.1.1.20</ecNumber>
    </recommendedName>
    <alternativeName>
        <fullName evidence="14">Phenylalanyl-tRNA synthetase beta subunit</fullName>
    </alternativeName>
</protein>
<dbReference type="EMBL" id="BSYO01000030">
    <property type="protein sequence ID" value="GMH25943.1"/>
    <property type="molecule type" value="Genomic_DNA"/>
</dbReference>
<keyword evidence="10" id="KW-0067">ATP-binding</keyword>
<dbReference type="Gene3D" id="3.30.930.10">
    <property type="entry name" value="Bira Bifunctional Protein, Domain 2"/>
    <property type="match status" value="1"/>
</dbReference>
<dbReference type="CDD" id="cd00769">
    <property type="entry name" value="PheRS_beta_core"/>
    <property type="match status" value="1"/>
</dbReference>
<evidence type="ECO:0000256" key="1">
    <source>
        <dbReference type="ARBA" id="ARBA00001946"/>
    </source>
</evidence>
<keyword evidence="7" id="KW-0436">Ligase</keyword>
<dbReference type="Gene3D" id="3.50.40.10">
    <property type="entry name" value="Phenylalanyl-trna Synthetase, Chain B, domain 3"/>
    <property type="match status" value="1"/>
</dbReference>
<dbReference type="FunFam" id="3.30.56.10:FF:000004">
    <property type="entry name" value="Phenylalanyl-tRNA synthetase, beta subunit"/>
    <property type="match status" value="1"/>
</dbReference>
<dbReference type="Pfam" id="PF17759">
    <property type="entry name" value="tRNA_synthFbeta"/>
    <property type="match status" value="1"/>
</dbReference>
<comment type="subunit">
    <text evidence="4">Tetramer of two alpha and two beta subunits.</text>
</comment>
<dbReference type="SUPFAM" id="SSF55681">
    <property type="entry name" value="Class II aaRS and biotin synthetases"/>
    <property type="match status" value="1"/>
</dbReference>
<dbReference type="InterPro" id="IPR045864">
    <property type="entry name" value="aa-tRNA-synth_II/BPL/LPL"/>
</dbReference>
<dbReference type="InterPro" id="IPR004531">
    <property type="entry name" value="Phe-tRNA-synth_IIc_bsu_arc_euk"/>
</dbReference>
<dbReference type="SMART" id="SM00873">
    <property type="entry name" value="B3_4"/>
    <property type="match status" value="1"/>
</dbReference>
<name>A0AAD3TB62_NEPGR</name>
<keyword evidence="18" id="KW-1185">Reference proteome</keyword>
<dbReference type="Pfam" id="PF03484">
    <property type="entry name" value="B5"/>
    <property type="match status" value="1"/>
</dbReference>
<keyword evidence="9" id="KW-0547">Nucleotide-binding</keyword>
<dbReference type="Pfam" id="PF03483">
    <property type="entry name" value="B3_4"/>
    <property type="match status" value="1"/>
</dbReference>
<dbReference type="InterPro" id="IPR009061">
    <property type="entry name" value="DNA-bd_dom_put_sf"/>
</dbReference>
<dbReference type="Pfam" id="PF18262">
    <property type="entry name" value="PhetRS_B1"/>
    <property type="match status" value="1"/>
</dbReference>
<dbReference type="GO" id="GO:0009328">
    <property type="term" value="C:phenylalanine-tRNA ligase complex"/>
    <property type="evidence" value="ECO:0007669"/>
    <property type="project" value="TreeGrafter"/>
</dbReference>
<dbReference type="InterPro" id="IPR020825">
    <property type="entry name" value="Phe-tRNA_synthase-like_B3/B4"/>
</dbReference>
<keyword evidence="12" id="KW-0648">Protein biosynthesis</keyword>
<evidence type="ECO:0000256" key="2">
    <source>
        <dbReference type="ARBA" id="ARBA00004496"/>
    </source>
</evidence>
<evidence type="ECO:0000256" key="6">
    <source>
        <dbReference type="ARBA" id="ARBA00022490"/>
    </source>
</evidence>
<keyword evidence="11" id="KW-0460">Magnesium</keyword>
<keyword evidence="6" id="KW-0963">Cytoplasm</keyword>
<dbReference type="FunFam" id="3.50.40.10:FF:000002">
    <property type="entry name" value="phenylalanine--tRNA ligase beta subunit"/>
    <property type="match status" value="1"/>
</dbReference>
<dbReference type="InterPro" id="IPR005147">
    <property type="entry name" value="tRNA_synthase_B5-dom"/>
</dbReference>
<dbReference type="GO" id="GO:0006432">
    <property type="term" value="P:phenylalanyl-tRNA aminoacylation"/>
    <property type="evidence" value="ECO:0007669"/>
    <property type="project" value="InterPro"/>
</dbReference>
<dbReference type="EC" id="6.1.1.20" evidence="5"/>
<dbReference type="GO" id="GO:0004826">
    <property type="term" value="F:phenylalanine-tRNA ligase activity"/>
    <property type="evidence" value="ECO:0007669"/>
    <property type="project" value="UniProtKB-EC"/>
</dbReference>
<dbReference type="InterPro" id="IPR045060">
    <property type="entry name" value="Phe-tRNA-ligase_IIc_bsu"/>
</dbReference>
<gene>
    <name evidence="17" type="ORF">Nepgr_027786</name>
</gene>
<dbReference type="Proteomes" id="UP001279734">
    <property type="component" value="Unassembled WGS sequence"/>
</dbReference>
<dbReference type="GO" id="GO:0000287">
    <property type="term" value="F:magnesium ion binding"/>
    <property type="evidence" value="ECO:0007669"/>
    <property type="project" value="InterPro"/>
</dbReference>
<keyword evidence="8" id="KW-0479">Metal-binding</keyword>
<evidence type="ECO:0000313" key="18">
    <source>
        <dbReference type="Proteomes" id="UP001279734"/>
    </source>
</evidence>
<dbReference type="Gene3D" id="3.30.56.10">
    <property type="match status" value="2"/>
</dbReference>
<sequence length="646" mass="73258">MTILGPFQQVKTTATNITYADHKANPFRYFECHGQDFIFFGHHPTSTPVSLVNMPIVSVGRDRLFDALGRTYEDEEFEDLCFKFGIELDDITTEKAIIRKEKHLEEDDPTEDEEIIYKIEVPANRYDLLCLEGLAQALRIFEECEEIPKYTVANISPELLLRMHVKPETSLIRPFVVCAVLRGVALDEARYNSFIDLQDRLHQNICRRRTLVAIGTHDLDTIKGPFTYEALQPPDISFVPLKQAKTFRADELIEFYKSDLKLKKFLHIIENSPVFPVIYDHKRIVLSLPPIINGAHSAITLKTKNVFIECTATDLTKANIVLNTLVAMFSRYCESKFEVEPVEIVYPDGKSYLSPDLSVYEMEIPLSYINDAIGISLEAHEVTSLLKRMQLHAEHSVSADKKCNIRVSVPPTRSDVLHPCDVVEDVAIAFGYNEIPKRKPASLKPLPLNELSDLLRSEIAMNGFTEVLTWILCSYKENFAMLNRKDDKSEAVIIQNPRSSDFEVVRSSLMPGILKTVGHNKDHPKPIKIFEVGDIAVLDNMKDVGATNRRQLAALYCGANSGFELIHCLVDRIMEVVGTPFVPLGDDTGYYIKRSDEPEFLTGRQASIFYKGKHIGNFGIVHPEVLSNFDIPDPCSYVEFNMESFL</sequence>
<dbReference type="FunFam" id="3.30.56.10:FF:000005">
    <property type="entry name" value="Phenylalanine--tRNA ligase beta subunit"/>
    <property type="match status" value="1"/>
</dbReference>
<evidence type="ECO:0000259" key="16">
    <source>
        <dbReference type="PROSITE" id="PS51483"/>
    </source>
</evidence>
<dbReference type="PANTHER" id="PTHR10947">
    <property type="entry name" value="PHENYLALANYL-TRNA SYNTHETASE BETA CHAIN AND LEUCINE-RICH REPEAT-CONTAINING PROTEIN 47"/>
    <property type="match status" value="1"/>
</dbReference>
<dbReference type="SMART" id="SM00874">
    <property type="entry name" value="B5"/>
    <property type="match status" value="1"/>
</dbReference>
<comment type="cofactor">
    <cofactor evidence="1">
        <name>Mg(2+)</name>
        <dbReference type="ChEBI" id="CHEBI:18420"/>
    </cofactor>
</comment>
<dbReference type="SUPFAM" id="SSF56037">
    <property type="entry name" value="PheT/TilS domain"/>
    <property type="match status" value="1"/>
</dbReference>
<reference evidence="17" key="1">
    <citation type="submission" date="2023-05" db="EMBL/GenBank/DDBJ databases">
        <title>Nepenthes gracilis genome sequencing.</title>
        <authorList>
            <person name="Fukushima K."/>
        </authorList>
    </citation>
    <scope>NUCLEOTIDE SEQUENCE</scope>
    <source>
        <strain evidence="17">SING2019-196</strain>
    </source>
</reference>
<evidence type="ECO:0000256" key="10">
    <source>
        <dbReference type="ARBA" id="ARBA00022840"/>
    </source>
</evidence>
<proteinExistence type="inferred from homology"/>
<organism evidence="17 18">
    <name type="scientific">Nepenthes gracilis</name>
    <name type="common">Slender pitcher plant</name>
    <dbReference type="NCBI Taxonomy" id="150966"/>
    <lineage>
        <taxon>Eukaryota</taxon>
        <taxon>Viridiplantae</taxon>
        <taxon>Streptophyta</taxon>
        <taxon>Embryophyta</taxon>
        <taxon>Tracheophyta</taxon>
        <taxon>Spermatophyta</taxon>
        <taxon>Magnoliopsida</taxon>
        <taxon>eudicotyledons</taxon>
        <taxon>Gunneridae</taxon>
        <taxon>Pentapetalae</taxon>
        <taxon>Caryophyllales</taxon>
        <taxon>Nepenthaceae</taxon>
        <taxon>Nepenthes</taxon>
    </lineage>
</organism>
<dbReference type="PANTHER" id="PTHR10947:SF0">
    <property type="entry name" value="PHENYLALANINE--TRNA LIGASE BETA SUBUNIT"/>
    <property type="match status" value="1"/>
</dbReference>
<evidence type="ECO:0000256" key="4">
    <source>
        <dbReference type="ARBA" id="ARBA00011209"/>
    </source>
</evidence>
<dbReference type="InterPro" id="IPR041616">
    <property type="entry name" value="PheRS_beta_core"/>
</dbReference>
<dbReference type="InterPro" id="IPR040659">
    <property type="entry name" value="PhetRS_B1"/>
</dbReference>
<evidence type="ECO:0000313" key="17">
    <source>
        <dbReference type="EMBL" id="GMH25943.1"/>
    </source>
</evidence>
<dbReference type="PROSITE" id="PS51483">
    <property type="entry name" value="B5"/>
    <property type="match status" value="1"/>
</dbReference>
<comment type="caution">
    <text evidence="17">The sequence shown here is derived from an EMBL/GenBank/DDBJ whole genome shotgun (WGS) entry which is preliminary data.</text>
</comment>
<evidence type="ECO:0000256" key="3">
    <source>
        <dbReference type="ARBA" id="ARBA00007438"/>
    </source>
</evidence>
<dbReference type="SUPFAM" id="SSF46955">
    <property type="entry name" value="Putative DNA-binding domain"/>
    <property type="match status" value="2"/>
</dbReference>
<dbReference type="InterPro" id="IPR005146">
    <property type="entry name" value="B3/B4_tRNA-bd"/>
</dbReference>
<dbReference type="GO" id="GO:0003723">
    <property type="term" value="F:RNA binding"/>
    <property type="evidence" value="ECO:0007669"/>
    <property type="project" value="InterPro"/>
</dbReference>